<dbReference type="Pfam" id="PF11740">
    <property type="entry name" value="KfrA_N"/>
    <property type="match status" value="1"/>
</dbReference>
<dbReference type="RefSeq" id="WP_044398537.1">
    <property type="nucleotide sequence ID" value="NZ_JXYQ01000035.1"/>
</dbReference>
<comment type="caution">
    <text evidence="3">The sequence shown here is derived from an EMBL/GenBank/DDBJ whole genome shotgun (WGS) entry which is preliminary data.</text>
</comment>
<dbReference type="OrthoDB" id="9178680at2"/>
<reference evidence="3 4" key="1">
    <citation type="submission" date="2014-12" db="EMBL/GenBank/DDBJ databases">
        <title>Isolation of bacteria from lake water.</title>
        <authorList>
            <person name="Sheng K.-Y."/>
            <person name="Chin P.-S."/>
            <person name="Chan K.-G."/>
            <person name="Tan G.S."/>
        </authorList>
    </citation>
    <scope>NUCLEOTIDE SEQUENCE [LARGE SCALE GENOMIC DNA]</scope>
    <source>
        <strain evidence="3 4">KY4</strain>
    </source>
</reference>
<proteinExistence type="predicted"/>
<protein>
    <recommendedName>
        <fullName evidence="2">KfrA N-terminal DNA-binding domain-containing protein</fullName>
    </recommendedName>
</protein>
<gene>
    <name evidence="3" type="ORF">RP29_11470</name>
</gene>
<dbReference type="Gene3D" id="1.20.5.340">
    <property type="match status" value="1"/>
</dbReference>
<dbReference type="InterPro" id="IPR021104">
    <property type="entry name" value="KfrA_DNA-bd_N"/>
</dbReference>
<keyword evidence="4" id="KW-1185">Reference proteome</keyword>
<evidence type="ECO:0000259" key="2">
    <source>
        <dbReference type="Pfam" id="PF11740"/>
    </source>
</evidence>
<dbReference type="AlphaFoldDB" id="A0A0D7K7T5"/>
<dbReference type="EMBL" id="JXYQ01000035">
    <property type="protein sequence ID" value="KJA10380.1"/>
    <property type="molecule type" value="Genomic_DNA"/>
</dbReference>
<feature type="region of interest" description="Disordered" evidence="1">
    <location>
        <begin position="303"/>
        <end position="326"/>
    </location>
</feature>
<evidence type="ECO:0000313" key="4">
    <source>
        <dbReference type="Proteomes" id="UP000032566"/>
    </source>
</evidence>
<feature type="compositionally biased region" description="Basic residues" evidence="1">
    <location>
        <begin position="313"/>
        <end position="326"/>
    </location>
</feature>
<evidence type="ECO:0000313" key="3">
    <source>
        <dbReference type="EMBL" id="KJA10380.1"/>
    </source>
</evidence>
<dbReference type="STRING" id="80878.RP29_11470"/>
<name>A0A0D7K7T5_9BURK</name>
<accession>A0A0D7K7T5</accession>
<organism evidence="3 4">
    <name type="scientific">Acidovorax temperans</name>
    <dbReference type="NCBI Taxonomy" id="80878"/>
    <lineage>
        <taxon>Bacteria</taxon>
        <taxon>Pseudomonadati</taxon>
        <taxon>Pseudomonadota</taxon>
        <taxon>Betaproteobacteria</taxon>
        <taxon>Burkholderiales</taxon>
        <taxon>Comamonadaceae</taxon>
        <taxon>Acidovorax</taxon>
    </lineage>
</organism>
<dbReference type="PATRIC" id="fig|80878.5.peg.1972"/>
<sequence length="326" mass="36716">MQENSTVNSAQALAAVSAALDSLPGGATRQEKTKLAAKILFLDFGIYPSAKVVREFTGQGSLTDISRDLQHFWDEFRKHMRMKLEVPEAPEALRATFGEALGKLWALSCEHADKRLEIFRRECQEQVDAAQIALEAACSSRTEAWAQVDTHKAQLAVMQERLDAAEKRAEAQAAEIGGLEAQVEGWKRQAEADAAARKQSEEKFMAELENERIERRTDAKRFEGEINFAKRQIEAARQVEKDVREQLQAEKNSKDIELATYRQRMNKAEESVVALRAENAEVISQKGWLEKKVEELQERVKELAKAGSAKAPRAPRRAALKRTTLR</sequence>
<evidence type="ECO:0000256" key="1">
    <source>
        <dbReference type="SAM" id="MobiDB-lite"/>
    </source>
</evidence>
<feature type="domain" description="KfrA N-terminal DNA-binding" evidence="2">
    <location>
        <begin position="40"/>
        <end position="144"/>
    </location>
</feature>
<dbReference type="Proteomes" id="UP000032566">
    <property type="component" value="Unassembled WGS sequence"/>
</dbReference>